<evidence type="ECO:0000313" key="3">
    <source>
        <dbReference type="EMBL" id="KAI5438821.1"/>
    </source>
</evidence>
<dbReference type="GO" id="GO:0009507">
    <property type="term" value="C:chloroplast"/>
    <property type="evidence" value="ECO:0007669"/>
    <property type="project" value="TreeGrafter"/>
</dbReference>
<evidence type="ECO:0000259" key="2">
    <source>
        <dbReference type="Pfam" id="PF03190"/>
    </source>
</evidence>
<dbReference type="PANTHER" id="PTHR42899:SF1">
    <property type="entry name" value="SPERMATOGENESIS-ASSOCIATED PROTEIN 20"/>
    <property type="match status" value="1"/>
</dbReference>
<organism evidence="3 4">
    <name type="scientific">Pisum sativum</name>
    <name type="common">Garden pea</name>
    <name type="synonym">Lathyrus oleraceus</name>
    <dbReference type="NCBI Taxonomy" id="3888"/>
    <lineage>
        <taxon>Eukaryota</taxon>
        <taxon>Viridiplantae</taxon>
        <taxon>Streptophyta</taxon>
        <taxon>Embryophyta</taxon>
        <taxon>Tracheophyta</taxon>
        <taxon>Spermatophyta</taxon>
        <taxon>Magnoliopsida</taxon>
        <taxon>eudicotyledons</taxon>
        <taxon>Gunneridae</taxon>
        <taxon>Pentapetalae</taxon>
        <taxon>rosids</taxon>
        <taxon>fabids</taxon>
        <taxon>Fabales</taxon>
        <taxon>Fabaceae</taxon>
        <taxon>Papilionoideae</taxon>
        <taxon>50 kb inversion clade</taxon>
        <taxon>NPAAA clade</taxon>
        <taxon>Hologalegina</taxon>
        <taxon>IRL clade</taxon>
        <taxon>Fabeae</taxon>
        <taxon>Lathyrus</taxon>
    </lineage>
</organism>
<dbReference type="Gene3D" id="3.40.30.10">
    <property type="entry name" value="Glutaredoxin"/>
    <property type="match status" value="1"/>
</dbReference>
<dbReference type="EMBL" id="JAMSHJ010000002">
    <property type="protein sequence ID" value="KAI5438821.1"/>
    <property type="molecule type" value="Genomic_DNA"/>
</dbReference>
<feature type="compositionally biased region" description="Polar residues" evidence="1">
    <location>
        <begin position="67"/>
        <end position="79"/>
    </location>
</feature>
<keyword evidence="4" id="KW-1185">Reference proteome</keyword>
<evidence type="ECO:0000256" key="1">
    <source>
        <dbReference type="SAM" id="MobiDB-lite"/>
    </source>
</evidence>
<proteinExistence type="predicted"/>
<dbReference type="PANTHER" id="PTHR42899">
    <property type="entry name" value="SPERMATOGENESIS-ASSOCIATED PROTEIN 20"/>
    <property type="match status" value="1"/>
</dbReference>
<dbReference type="InterPro" id="IPR004879">
    <property type="entry name" value="Ssp411-like_TRX"/>
</dbReference>
<feature type="domain" description="Spermatogenesis-associated protein 20-like TRX" evidence="2">
    <location>
        <begin position="1"/>
        <end position="41"/>
    </location>
</feature>
<dbReference type="AlphaFoldDB" id="A0A9D4YFT8"/>
<dbReference type="Gramene" id="Psat02G0451900-T1">
    <property type="protein sequence ID" value="KAI5438821.1"/>
    <property type="gene ID" value="KIW84_024519"/>
</dbReference>
<dbReference type="Pfam" id="PF03190">
    <property type="entry name" value="Thioredox_DsbH"/>
    <property type="match status" value="1"/>
</dbReference>
<dbReference type="Proteomes" id="UP001058974">
    <property type="component" value="Chromosome 2"/>
</dbReference>
<evidence type="ECO:0000313" key="4">
    <source>
        <dbReference type="Proteomes" id="UP001058974"/>
    </source>
</evidence>
<gene>
    <name evidence="3" type="ORF">KIW84_024519</name>
</gene>
<accession>A0A9D4YFT8</accession>
<comment type="caution">
    <text evidence="3">The sequence shown here is derived from an EMBL/GenBank/DDBJ whole genome shotgun (WGS) entry which is preliminary data.</text>
</comment>
<protein>
    <recommendedName>
        <fullName evidence="2">Spermatogenesis-associated protein 20-like TRX domain-containing protein</fullName>
    </recommendedName>
</protein>
<sequence>MEVESFEDEGITKLLNDEFVSIKVDREERPNIDKVILRKVKEACEIKKEMLVKNGTFAIERLSEALSTSSDSGKLTNGVSDEALRLC</sequence>
<reference evidence="3 4" key="1">
    <citation type="journal article" date="2022" name="Nat. Genet.">
        <title>Improved pea reference genome and pan-genome highlight genomic features and evolutionary characteristics.</title>
        <authorList>
            <person name="Yang T."/>
            <person name="Liu R."/>
            <person name="Luo Y."/>
            <person name="Hu S."/>
            <person name="Wang D."/>
            <person name="Wang C."/>
            <person name="Pandey M.K."/>
            <person name="Ge S."/>
            <person name="Xu Q."/>
            <person name="Li N."/>
            <person name="Li G."/>
            <person name="Huang Y."/>
            <person name="Saxena R.K."/>
            <person name="Ji Y."/>
            <person name="Li M."/>
            <person name="Yan X."/>
            <person name="He Y."/>
            <person name="Liu Y."/>
            <person name="Wang X."/>
            <person name="Xiang C."/>
            <person name="Varshney R.K."/>
            <person name="Ding H."/>
            <person name="Gao S."/>
            <person name="Zong X."/>
        </authorList>
    </citation>
    <scope>NUCLEOTIDE SEQUENCE [LARGE SCALE GENOMIC DNA]</scope>
    <source>
        <strain evidence="3 4">cv. Zhongwan 6</strain>
    </source>
</reference>
<dbReference type="InterPro" id="IPR024705">
    <property type="entry name" value="Ssp411"/>
</dbReference>
<feature type="region of interest" description="Disordered" evidence="1">
    <location>
        <begin position="67"/>
        <end position="87"/>
    </location>
</feature>
<name>A0A9D4YFT8_PEA</name>